<evidence type="ECO:0000313" key="7">
    <source>
        <dbReference type="Proteomes" id="UP000215483"/>
    </source>
</evidence>
<gene>
    <name evidence="6" type="ORF">BEK98_03690</name>
</gene>
<dbReference type="PANTHER" id="PTHR30055">
    <property type="entry name" value="HTH-TYPE TRANSCRIPTIONAL REGULATOR RUTR"/>
    <property type="match status" value="1"/>
</dbReference>
<dbReference type="InterPro" id="IPR036271">
    <property type="entry name" value="Tet_transcr_reg_TetR-rel_C_sf"/>
</dbReference>
<dbReference type="OrthoDB" id="9795011at2"/>
<dbReference type="Proteomes" id="UP000215483">
    <property type="component" value="Unassembled WGS sequence"/>
</dbReference>
<evidence type="ECO:0000259" key="5">
    <source>
        <dbReference type="PROSITE" id="PS50977"/>
    </source>
</evidence>
<dbReference type="RefSeq" id="WP_094214914.1">
    <property type="nucleotide sequence ID" value="NZ_MCGQ01000006.1"/>
</dbReference>
<feature type="domain" description="HTH tetR-type" evidence="5">
    <location>
        <begin position="15"/>
        <end position="73"/>
    </location>
</feature>
<dbReference type="SUPFAM" id="SSF46689">
    <property type="entry name" value="Homeodomain-like"/>
    <property type="match status" value="1"/>
</dbReference>
<dbReference type="GO" id="GO:0003700">
    <property type="term" value="F:DNA-binding transcription factor activity"/>
    <property type="evidence" value="ECO:0007669"/>
    <property type="project" value="TreeGrafter"/>
</dbReference>
<sequence>MPSHHTPKPVRADAARNRTRLLDAARVAFASEAPVSLKQIARDTGVGIATLYRHFPTREALVEAIYQEELTQLRADAETLLATEDPARALRSWMDRFADYASTNRETAHALRVVLASYQGPASPAREQLRTAAQAILDAGTAVGTLRDDVRAEDLVIALVGMFTTTSPTDGREQLDRLLDLLVDAVRGTAPPGPYPPPPAC</sequence>
<organism evidence="6 7">
    <name type="scientific">Streptomyces diastatochromogenes</name>
    <dbReference type="NCBI Taxonomy" id="42236"/>
    <lineage>
        <taxon>Bacteria</taxon>
        <taxon>Bacillati</taxon>
        <taxon>Actinomycetota</taxon>
        <taxon>Actinomycetes</taxon>
        <taxon>Kitasatosporales</taxon>
        <taxon>Streptomycetaceae</taxon>
        <taxon>Streptomyces</taxon>
    </lineage>
</organism>
<dbReference type="GO" id="GO:0000976">
    <property type="term" value="F:transcription cis-regulatory region binding"/>
    <property type="evidence" value="ECO:0007669"/>
    <property type="project" value="TreeGrafter"/>
</dbReference>
<keyword evidence="1" id="KW-0805">Transcription regulation</keyword>
<dbReference type="PROSITE" id="PS50977">
    <property type="entry name" value="HTH_TETR_2"/>
    <property type="match status" value="1"/>
</dbReference>
<reference evidence="6 7" key="1">
    <citation type="submission" date="2016-07" db="EMBL/GenBank/DDBJ databases">
        <title>Draft genome of Streptomyces diastatochromogenes.</title>
        <authorList>
            <person name="Podduturi R."/>
            <person name="Lukassen M.B."/>
            <person name="Clausen N."/>
            <person name="Nielsen J.L."/>
            <person name="Jorgensen N.O."/>
        </authorList>
    </citation>
    <scope>NUCLEOTIDE SEQUENCE [LARGE SCALE GENOMIC DNA]</scope>
    <source>
        <strain evidence="6 7">DSM 40608</strain>
    </source>
</reference>
<dbReference type="InterPro" id="IPR009057">
    <property type="entry name" value="Homeodomain-like_sf"/>
</dbReference>
<dbReference type="InterPro" id="IPR049445">
    <property type="entry name" value="TetR_SbtR-like_C"/>
</dbReference>
<keyword evidence="3" id="KW-0804">Transcription</keyword>
<keyword evidence="7" id="KW-1185">Reference proteome</keyword>
<dbReference type="Gene3D" id="1.10.357.10">
    <property type="entry name" value="Tetracycline Repressor, domain 2"/>
    <property type="match status" value="1"/>
</dbReference>
<evidence type="ECO:0000256" key="1">
    <source>
        <dbReference type="ARBA" id="ARBA00023015"/>
    </source>
</evidence>
<evidence type="ECO:0000256" key="3">
    <source>
        <dbReference type="ARBA" id="ARBA00023163"/>
    </source>
</evidence>
<proteinExistence type="predicted"/>
<dbReference type="EMBL" id="MCGQ01000006">
    <property type="protein sequence ID" value="OXY99091.1"/>
    <property type="molecule type" value="Genomic_DNA"/>
</dbReference>
<evidence type="ECO:0000256" key="4">
    <source>
        <dbReference type="PROSITE-ProRule" id="PRU00335"/>
    </source>
</evidence>
<dbReference type="Pfam" id="PF00440">
    <property type="entry name" value="TetR_N"/>
    <property type="match status" value="1"/>
</dbReference>
<evidence type="ECO:0000313" key="6">
    <source>
        <dbReference type="EMBL" id="OXY99091.1"/>
    </source>
</evidence>
<dbReference type="InterPro" id="IPR001647">
    <property type="entry name" value="HTH_TetR"/>
</dbReference>
<dbReference type="AlphaFoldDB" id="A0A233STW5"/>
<dbReference type="InterPro" id="IPR050109">
    <property type="entry name" value="HTH-type_TetR-like_transc_reg"/>
</dbReference>
<accession>A0A233STW5</accession>
<name>A0A233STW5_STRDA</name>
<dbReference type="SUPFAM" id="SSF48498">
    <property type="entry name" value="Tetracyclin repressor-like, C-terminal domain"/>
    <property type="match status" value="1"/>
</dbReference>
<keyword evidence="2 4" id="KW-0238">DNA-binding</keyword>
<comment type="caution">
    <text evidence="6">The sequence shown here is derived from an EMBL/GenBank/DDBJ whole genome shotgun (WGS) entry which is preliminary data.</text>
</comment>
<dbReference type="PANTHER" id="PTHR30055:SF234">
    <property type="entry name" value="HTH-TYPE TRANSCRIPTIONAL REGULATOR BETI"/>
    <property type="match status" value="1"/>
</dbReference>
<dbReference type="Pfam" id="PF21597">
    <property type="entry name" value="TetR_C_43"/>
    <property type="match status" value="1"/>
</dbReference>
<evidence type="ECO:0000256" key="2">
    <source>
        <dbReference type="ARBA" id="ARBA00023125"/>
    </source>
</evidence>
<feature type="DNA-binding region" description="H-T-H motif" evidence="4">
    <location>
        <begin position="36"/>
        <end position="55"/>
    </location>
</feature>
<protein>
    <recommendedName>
        <fullName evidence="5">HTH tetR-type domain-containing protein</fullName>
    </recommendedName>
</protein>